<dbReference type="InterPro" id="IPR047789">
    <property type="entry name" value="CU044_5270-like"/>
</dbReference>
<feature type="transmembrane region" description="Helical" evidence="1">
    <location>
        <begin position="56"/>
        <end position="79"/>
    </location>
</feature>
<name>A0ABV8BN40_9PSEU</name>
<accession>A0ABV8BN40</accession>
<keyword evidence="3" id="KW-1185">Reference proteome</keyword>
<proteinExistence type="predicted"/>
<keyword evidence="1" id="KW-0472">Membrane</keyword>
<dbReference type="Proteomes" id="UP001595690">
    <property type="component" value="Unassembled WGS sequence"/>
</dbReference>
<evidence type="ECO:0000313" key="2">
    <source>
        <dbReference type="EMBL" id="MFC3890474.1"/>
    </source>
</evidence>
<dbReference type="RefSeq" id="WP_382368375.1">
    <property type="nucleotide sequence ID" value="NZ_JBHRZI010000005.1"/>
</dbReference>
<keyword evidence="1" id="KW-0812">Transmembrane</keyword>
<sequence length="337" mass="36512">MRDETRQVEDETVKWAMADVAPMSDEAFERGRVALLARIDAEESGKVVPLRRRRRIPLVAAAAAMVVIAGAALLAPSLVSQDKGPNVAAADVLEQAANLTGDAKLQPGQYLHVLQKATWSMTDYDHRWMYLQGQTSQTWIPADRKGTWLYRHTRAGGRQWLIGSEKDLPAGFESPIDSEGEYTSEGGPALHDKIEASFRDPSPEYLATLPLDPRELYRKLRDEVSGNEGLVFLQMINDGLDSGVYPAAVRSAVYQALTYLPKLEVVDQAATIGGRTGTALGVTENETTEQIVVDQATGEYLGSRTLLAKDAWGLKKGQVIGVSSVTTTVVSGAGQGS</sequence>
<dbReference type="EMBL" id="JBHRZI010000005">
    <property type="protein sequence ID" value="MFC3890474.1"/>
    <property type="molecule type" value="Genomic_DNA"/>
</dbReference>
<keyword evidence="1" id="KW-1133">Transmembrane helix</keyword>
<protein>
    <submittedName>
        <fullName evidence="2">CU044_5270 family protein</fullName>
    </submittedName>
</protein>
<organism evidence="2 3">
    <name type="scientific">Lentzea rhizosphaerae</name>
    <dbReference type="NCBI Taxonomy" id="2041025"/>
    <lineage>
        <taxon>Bacteria</taxon>
        <taxon>Bacillati</taxon>
        <taxon>Actinomycetota</taxon>
        <taxon>Actinomycetes</taxon>
        <taxon>Pseudonocardiales</taxon>
        <taxon>Pseudonocardiaceae</taxon>
        <taxon>Lentzea</taxon>
    </lineage>
</organism>
<comment type="caution">
    <text evidence="2">The sequence shown here is derived from an EMBL/GenBank/DDBJ whole genome shotgun (WGS) entry which is preliminary data.</text>
</comment>
<reference evidence="3" key="1">
    <citation type="journal article" date="2019" name="Int. J. Syst. Evol. Microbiol.">
        <title>The Global Catalogue of Microorganisms (GCM) 10K type strain sequencing project: providing services to taxonomists for standard genome sequencing and annotation.</title>
        <authorList>
            <consortium name="The Broad Institute Genomics Platform"/>
            <consortium name="The Broad Institute Genome Sequencing Center for Infectious Disease"/>
            <person name="Wu L."/>
            <person name="Ma J."/>
        </authorList>
    </citation>
    <scope>NUCLEOTIDE SEQUENCE [LARGE SCALE GENOMIC DNA]</scope>
    <source>
        <strain evidence="3">CGMCC 4.7405</strain>
    </source>
</reference>
<gene>
    <name evidence="2" type="ORF">ACFOWZ_03245</name>
</gene>
<evidence type="ECO:0000256" key="1">
    <source>
        <dbReference type="SAM" id="Phobius"/>
    </source>
</evidence>
<dbReference type="NCBIfam" id="NF038083">
    <property type="entry name" value="CU044_5270_fam"/>
    <property type="match status" value="1"/>
</dbReference>
<evidence type="ECO:0000313" key="3">
    <source>
        <dbReference type="Proteomes" id="UP001595690"/>
    </source>
</evidence>